<evidence type="ECO:0000313" key="2">
    <source>
        <dbReference type="EMBL" id="OLL25977.1"/>
    </source>
</evidence>
<sequence length="241" mass="26835">MSWLPEPRMPESQTFDIFAMRFLKIVLLYAGATQAVPMWNWIANSVVKSFATGSRSDMDYDSFGLDEPIANLDDKSGRKRVAFEDKGKLDEGSAKPGSSSSGAPPPPTTKYEDWESSNTKKNPVVVKVDPSGVDKPKIHKGKQVVKPQDDFMETLQARLKTPNLKRVAKEEKKKPVQEGLLGAIESFNLKTLKKAADRGEPGPPISKHVDDTAKKAITDRRFVMADEPSDDDEEENDTWLQ</sequence>
<dbReference type="EMBL" id="LXFE01000261">
    <property type="protein sequence ID" value="OLL25977.1"/>
    <property type="molecule type" value="Genomic_DNA"/>
</dbReference>
<dbReference type="AlphaFoldDB" id="A0A1U7LTI6"/>
<feature type="region of interest" description="Disordered" evidence="1">
    <location>
        <begin position="84"/>
        <end position="142"/>
    </location>
</feature>
<comment type="caution">
    <text evidence="2">The sequence shown here is derived from an EMBL/GenBank/DDBJ whole genome shotgun (WGS) entry which is preliminary data.</text>
</comment>
<evidence type="ECO:0000256" key="1">
    <source>
        <dbReference type="SAM" id="MobiDB-lite"/>
    </source>
</evidence>
<gene>
    <name evidence="2" type="ORF">NEOLI_005224</name>
</gene>
<accession>A0A1U7LTI6</accession>
<reference evidence="2 3" key="1">
    <citation type="submission" date="2016-04" db="EMBL/GenBank/DDBJ databases">
        <title>Evolutionary innovation and constraint leading to complex multicellularity in the Ascomycota.</title>
        <authorList>
            <person name="Cisse O."/>
            <person name="Nguyen A."/>
            <person name="Hewitt D.A."/>
            <person name="Jedd G."/>
            <person name="Stajich J.E."/>
        </authorList>
    </citation>
    <scope>NUCLEOTIDE SEQUENCE [LARGE SCALE GENOMIC DNA]</scope>
    <source>
        <strain evidence="2 3">DAH-3</strain>
    </source>
</reference>
<organism evidence="2 3">
    <name type="scientific">Neolecta irregularis (strain DAH-3)</name>
    <dbReference type="NCBI Taxonomy" id="1198029"/>
    <lineage>
        <taxon>Eukaryota</taxon>
        <taxon>Fungi</taxon>
        <taxon>Dikarya</taxon>
        <taxon>Ascomycota</taxon>
        <taxon>Taphrinomycotina</taxon>
        <taxon>Neolectales</taxon>
        <taxon>Neolectaceae</taxon>
        <taxon>Neolecta</taxon>
    </lineage>
</organism>
<feature type="compositionally biased region" description="Basic and acidic residues" evidence="1">
    <location>
        <begin position="84"/>
        <end position="93"/>
    </location>
</feature>
<protein>
    <submittedName>
        <fullName evidence="2">Uncharacterized protein</fullName>
    </submittedName>
</protein>
<name>A0A1U7LTI6_NEOID</name>
<proteinExistence type="predicted"/>
<keyword evidence="3" id="KW-1185">Reference proteome</keyword>
<evidence type="ECO:0000313" key="3">
    <source>
        <dbReference type="Proteomes" id="UP000186594"/>
    </source>
</evidence>
<feature type="region of interest" description="Disordered" evidence="1">
    <location>
        <begin position="220"/>
        <end position="241"/>
    </location>
</feature>
<feature type="compositionally biased region" description="Acidic residues" evidence="1">
    <location>
        <begin position="227"/>
        <end position="241"/>
    </location>
</feature>
<dbReference type="Proteomes" id="UP000186594">
    <property type="component" value="Unassembled WGS sequence"/>
</dbReference>